<dbReference type="CDD" id="cd16916">
    <property type="entry name" value="HATPase_CheA-like"/>
    <property type="match status" value="1"/>
</dbReference>
<comment type="function">
    <text evidence="11">Involved in the transmission of sensory signals from the chemoreceptors to the flagellar motors. CheA is autophosphorylated; it can transfer its phosphate group to either CheB or CheY.</text>
</comment>
<feature type="domain" description="CheW-like" evidence="14">
    <location>
        <begin position="520"/>
        <end position="656"/>
    </location>
</feature>
<evidence type="ECO:0000256" key="8">
    <source>
        <dbReference type="ARBA" id="ARBA00022777"/>
    </source>
</evidence>
<feature type="modified residue" description="Phosphohistidine" evidence="12">
    <location>
        <position position="47"/>
    </location>
</feature>
<dbReference type="SMART" id="SM00387">
    <property type="entry name" value="HATPase_c"/>
    <property type="match status" value="1"/>
</dbReference>
<dbReference type="Gene3D" id="3.30.565.10">
    <property type="entry name" value="Histidine kinase-like ATPase, C-terminal domain"/>
    <property type="match status" value="1"/>
</dbReference>
<dbReference type="SUPFAM" id="SSF55874">
    <property type="entry name" value="ATPase domain of HSP90 chaperone/DNA topoisomerase II/histidine kinase"/>
    <property type="match status" value="1"/>
</dbReference>
<keyword evidence="9" id="KW-0067">ATP-binding</keyword>
<evidence type="ECO:0000313" key="16">
    <source>
        <dbReference type="EMBL" id="MBK5928192.1"/>
    </source>
</evidence>
<gene>
    <name evidence="16" type="ORF">CCR87_12765</name>
</gene>
<dbReference type="PROSITE" id="PS50851">
    <property type="entry name" value="CHEW"/>
    <property type="match status" value="1"/>
</dbReference>
<dbReference type="AlphaFoldDB" id="A0A934TLR8"/>
<keyword evidence="6" id="KW-0808">Transferase</keyword>
<dbReference type="EMBL" id="NHSD01000294">
    <property type="protein sequence ID" value="MBK5928192.1"/>
    <property type="molecule type" value="Genomic_DNA"/>
</dbReference>
<organism evidence="16 17">
    <name type="scientific">Rhodobaculum claviforme</name>
    <dbReference type="NCBI Taxonomy" id="1549854"/>
    <lineage>
        <taxon>Bacteria</taxon>
        <taxon>Pseudomonadati</taxon>
        <taxon>Pseudomonadota</taxon>
        <taxon>Alphaproteobacteria</taxon>
        <taxon>Rhodobacterales</taxon>
        <taxon>Paracoccaceae</taxon>
        <taxon>Rhodobaculum</taxon>
    </lineage>
</organism>
<dbReference type="FunFam" id="2.30.30.40:FF:000048">
    <property type="entry name" value="Chemotaxis protein CheA, putative"/>
    <property type="match status" value="1"/>
</dbReference>
<evidence type="ECO:0000259" key="15">
    <source>
        <dbReference type="PROSITE" id="PS50894"/>
    </source>
</evidence>
<dbReference type="InterPro" id="IPR037006">
    <property type="entry name" value="CheA-like_homodim_sf"/>
</dbReference>
<dbReference type="GO" id="GO:0005524">
    <property type="term" value="F:ATP binding"/>
    <property type="evidence" value="ECO:0007669"/>
    <property type="project" value="UniProtKB-KW"/>
</dbReference>
<dbReference type="Pfam" id="PF01627">
    <property type="entry name" value="Hpt"/>
    <property type="match status" value="1"/>
</dbReference>
<dbReference type="SUPFAM" id="SSF47384">
    <property type="entry name" value="Homodimeric domain of signal transducing histidine kinase"/>
    <property type="match status" value="1"/>
</dbReference>
<proteinExistence type="predicted"/>
<keyword evidence="17" id="KW-1185">Reference proteome</keyword>
<dbReference type="GO" id="GO:0000155">
    <property type="term" value="F:phosphorelay sensor kinase activity"/>
    <property type="evidence" value="ECO:0007669"/>
    <property type="project" value="InterPro"/>
</dbReference>
<dbReference type="SMART" id="SM00260">
    <property type="entry name" value="CheW"/>
    <property type="match status" value="1"/>
</dbReference>
<dbReference type="SUPFAM" id="SSF50341">
    <property type="entry name" value="CheW-like"/>
    <property type="match status" value="1"/>
</dbReference>
<accession>A0A934TLR8</accession>
<dbReference type="GO" id="GO:0005737">
    <property type="term" value="C:cytoplasm"/>
    <property type="evidence" value="ECO:0007669"/>
    <property type="project" value="InterPro"/>
</dbReference>
<dbReference type="InterPro" id="IPR051315">
    <property type="entry name" value="Bact_Chemotaxis_CheA"/>
</dbReference>
<evidence type="ECO:0000256" key="9">
    <source>
        <dbReference type="ARBA" id="ARBA00022840"/>
    </source>
</evidence>
<evidence type="ECO:0000256" key="1">
    <source>
        <dbReference type="ARBA" id="ARBA00000085"/>
    </source>
</evidence>
<dbReference type="InterPro" id="IPR036890">
    <property type="entry name" value="HATPase_C_sf"/>
</dbReference>
<dbReference type="InterPro" id="IPR002545">
    <property type="entry name" value="CheW-lke_dom"/>
</dbReference>
<protein>
    <recommendedName>
        <fullName evidence="3">Chemotaxis protein CheA</fullName>
        <ecNumber evidence="2">2.7.13.3</ecNumber>
    </recommendedName>
</protein>
<keyword evidence="7" id="KW-0547">Nucleotide-binding</keyword>
<dbReference type="InterPro" id="IPR003594">
    <property type="entry name" value="HATPase_dom"/>
</dbReference>
<reference evidence="16" key="1">
    <citation type="submission" date="2017-05" db="EMBL/GenBank/DDBJ databases">
        <authorList>
            <person name="Imhoff J.F."/>
            <person name="Rahn T."/>
            <person name="Kuenzel S."/>
            <person name="Neulinger S.C."/>
        </authorList>
    </citation>
    <scope>NUCLEOTIDE SEQUENCE</scope>
    <source>
        <strain evidence="16">LMG 28126</strain>
    </source>
</reference>
<dbReference type="PANTHER" id="PTHR43395:SF10">
    <property type="entry name" value="CHEMOTAXIS PROTEIN CHEA"/>
    <property type="match status" value="1"/>
</dbReference>
<evidence type="ECO:0000313" key="17">
    <source>
        <dbReference type="Proteomes" id="UP000706333"/>
    </source>
</evidence>
<evidence type="ECO:0000259" key="13">
    <source>
        <dbReference type="PROSITE" id="PS50109"/>
    </source>
</evidence>
<reference evidence="16" key="2">
    <citation type="journal article" date="2020" name="Microorganisms">
        <title>Osmotic Adaptation and Compatible Solute Biosynthesis of Phototrophic Bacteria as Revealed from Genome Analyses.</title>
        <authorList>
            <person name="Imhoff J.F."/>
            <person name="Rahn T."/>
            <person name="Kunzel S."/>
            <person name="Keller A."/>
            <person name="Neulinger S.C."/>
        </authorList>
    </citation>
    <scope>NUCLEOTIDE SEQUENCE</scope>
    <source>
        <strain evidence="16">LMG 28126</strain>
    </source>
</reference>
<dbReference type="InterPro" id="IPR036061">
    <property type="entry name" value="CheW-like_dom_sf"/>
</dbReference>
<dbReference type="InterPro" id="IPR004105">
    <property type="entry name" value="CheA-like_dim"/>
</dbReference>
<dbReference type="PANTHER" id="PTHR43395">
    <property type="entry name" value="SENSOR HISTIDINE KINASE CHEA"/>
    <property type="match status" value="1"/>
</dbReference>
<evidence type="ECO:0000256" key="6">
    <source>
        <dbReference type="ARBA" id="ARBA00022679"/>
    </source>
</evidence>
<evidence type="ECO:0000256" key="5">
    <source>
        <dbReference type="ARBA" id="ARBA00022553"/>
    </source>
</evidence>
<feature type="domain" description="HPt" evidence="15">
    <location>
        <begin position="1"/>
        <end position="104"/>
    </location>
</feature>
<dbReference type="FunFam" id="3.30.565.10:FF:000016">
    <property type="entry name" value="Chemotaxis protein CheA, putative"/>
    <property type="match status" value="1"/>
</dbReference>
<dbReference type="Pfam" id="PF02895">
    <property type="entry name" value="H-kinase_dim"/>
    <property type="match status" value="1"/>
</dbReference>
<comment type="caution">
    <text evidence="16">The sequence shown here is derived from an EMBL/GenBank/DDBJ whole genome shotgun (WGS) entry which is preliminary data.</text>
</comment>
<feature type="domain" description="Histidine kinase" evidence="13">
    <location>
        <begin position="317"/>
        <end position="518"/>
    </location>
</feature>
<dbReference type="Pfam" id="PF02518">
    <property type="entry name" value="HATPase_c"/>
    <property type="match status" value="1"/>
</dbReference>
<keyword evidence="5 12" id="KW-0597">Phosphoprotein</keyword>
<evidence type="ECO:0000256" key="7">
    <source>
        <dbReference type="ARBA" id="ARBA00022741"/>
    </source>
</evidence>
<dbReference type="CDD" id="cd00731">
    <property type="entry name" value="CheA_reg"/>
    <property type="match status" value="1"/>
</dbReference>
<sequence>MAGRDSLRDTFFQECEDLLEVMWDGFTRMEGAPDDPETINAVFRAVHSIKGGAGAFGFQPLVRFSHALEDVLDDLRNGKLADLTGLMPLLFRAGDRLMDLVEAERSGSAFDDTASEHRALLAELAAARGAQPPSATPDPAEDDDGGFVPMALDLMPLGAIGAEDPQDRAPWRLRFTPERNLYTSGNDPIALMRALRELGELRVEVNLANLPDWDGAQWDGAYLSWTLTLDGTAARDDIAEIFEFVSEDARLEFLDDPAPPRIAAAPEARQSIRVDLERVDRLINLVGELVISEAMLSQSLTQSGAGQHPAVVTSLGQLKQLSTELQERIMAIRAQSIKPLFQRMSRIVREAAGASGCEVRLVTEGETTEVDKTVVERLADPLTHMLRNAVDHGIETPEVRVAAGKARQGTVLLSAAHRSGQVIIEIVDDGAGIDTERVLAKAIERGLVPPDTEMSEQDIFALLFEPGFSTAEKISDLSGRGVGMDVVRSEIRALGGRVTLASVRGRGTTATISLPLTLAVVEGMLVEVAGETLVVPSTALRETMRASDAAIHRMGAGGPVLSMRGELIPLVDLGATLGYRARSDDMSGRSLLLVESSGNRRAALSVDGILGQREVVIKGLSENYGHVPGIAAATILGDGSIALIVDVDQVARAEVGSPMADPLPPLMSAAGAR</sequence>
<name>A0A934TLR8_9RHOB</name>
<evidence type="ECO:0000256" key="11">
    <source>
        <dbReference type="ARBA" id="ARBA00035100"/>
    </source>
</evidence>
<dbReference type="CDD" id="cd00088">
    <property type="entry name" value="HPT"/>
    <property type="match status" value="1"/>
</dbReference>
<dbReference type="SMART" id="SM00073">
    <property type="entry name" value="HPT"/>
    <property type="match status" value="1"/>
</dbReference>
<dbReference type="PROSITE" id="PS50894">
    <property type="entry name" value="HPT"/>
    <property type="match status" value="1"/>
</dbReference>
<dbReference type="InterPro" id="IPR036097">
    <property type="entry name" value="HisK_dim/P_sf"/>
</dbReference>
<dbReference type="InterPro" id="IPR008207">
    <property type="entry name" value="Sig_transdc_His_kin_Hpt_dom"/>
</dbReference>
<keyword evidence="10" id="KW-0902">Two-component regulatory system</keyword>
<comment type="catalytic activity">
    <reaction evidence="1">
        <text>ATP + protein L-histidine = ADP + protein N-phospho-L-histidine.</text>
        <dbReference type="EC" id="2.7.13.3"/>
    </reaction>
</comment>
<dbReference type="Gene3D" id="1.10.287.560">
    <property type="entry name" value="Histidine kinase CheA-like, homodimeric domain"/>
    <property type="match status" value="1"/>
</dbReference>
<evidence type="ECO:0000256" key="3">
    <source>
        <dbReference type="ARBA" id="ARBA00021495"/>
    </source>
</evidence>
<dbReference type="Gene3D" id="1.20.120.160">
    <property type="entry name" value="HPT domain"/>
    <property type="match status" value="1"/>
</dbReference>
<evidence type="ECO:0000256" key="12">
    <source>
        <dbReference type="PROSITE-ProRule" id="PRU00110"/>
    </source>
</evidence>
<evidence type="ECO:0000256" key="10">
    <source>
        <dbReference type="ARBA" id="ARBA00023012"/>
    </source>
</evidence>
<dbReference type="InterPro" id="IPR005467">
    <property type="entry name" value="His_kinase_dom"/>
</dbReference>
<dbReference type="InterPro" id="IPR036641">
    <property type="entry name" value="HPT_dom_sf"/>
</dbReference>
<dbReference type="PRINTS" id="PR00344">
    <property type="entry name" value="BCTRLSENSOR"/>
</dbReference>
<dbReference type="InterPro" id="IPR004358">
    <property type="entry name" value="Sig_transdc_His_kin-like_C"/>
</dbReference>
<dbReference type="SUPFAM" id="SSF47226">
    <property type="entry name" value="Histidine-containing phosphotransfer domain, HPT domain"/>
    <property type="match status" value="1"/>
</dbReference>
<evidence type="ECO:0000256" key="2">
    <source>
        <dbReference type="ARBA" id="ARBA00012438"/>
    </source>
</evidence>
<keyword evidence="8" id="KW-0418">Kinase</keyword>
<dbReference type="RefSeq" id="WP_201157944.1">
    <property type="nucleotide sequence ID" value="NZ_NHSD01000294.1"/>
</dbReference>
<dbReference type="GO" id="GO:0006935">
    <property type="term" value="P:chemotaxis"/>
    <property type="evidence" value="ECO:0007669"/>
    <property type="project" value="UniProtKB-KW"/>
</dbReference>
<keyword evidence="4" id="KW-0145">Chemotaxis</keyword>
<dbReference type="Gene3D" id="2.30.30.40">
    <property type="entry name" value="SH3 Domains"/>
    <property type="match status" value="1"/>
</dbReference>
<evidence type="ECO:0000256" key="4">
    <source>
        <dbReference type="ARBA" id="ARBA00022500"/>
    </source>
</evidence>
<dbReference type="EC" id="2.7.13.3" evidence="2"/>
<dbReference type="Pfam" id="PF01584">
    <property type="entry name" value="CheW"/>
    <property type="match status" value="1"/>
</dbReference>
<dbReference type="PROSITE" id="PS50109">
    <property type="entry name" value="HIS_KIN"/>
    <property type="match status" value="1"/>
</dbReference>
<evidence type="ECO:0000259" key="14">
    <source>
        <dbReference type="PROSITE" id="PS50851"/>
    </source>
</evidence>
<dbReference type="SMART" id="SM01231">
    <property type="entry name" value="H-kinase_dim"/>
    <property type="match status" value="1"/>
</dbReference>
<dbReference type="Proteomes" id="UP000706333">
    <property type="component" value="Unassembled WGS sequence"/>
</dbReference>